<feature type="transmembrane region" description="Helical" evidence="6">
    <location>
        <begin position="98"/>
        <end position="120"/>
    </location>
</feature>
<proteinExistence type="predicted"/>
<accession>A0A451D4S6</accession>
<dbReference type="InterPro" id="IPR000620">
    <property type="entry name" value="EamA_dom"/>
</dbReference>
<evidence type="ECO:0000256" key="3">
    <source>
        <dbReference type="ARBA" id="ARBA00022692"/>
    </source>
</evidence>
<evidence type="ECO:0000313" key="8">
    <source>
        <dbReference type="EMBL" id="VFP80661.1"/>
    </source>
</evidence>
<dbReference type="PANTHER" id="PTHR32322">
    <property type="entry name" value="INNER MEMBRANE TRANSPORTER"/>
    <property type="match status" value="1"/>
</dbReference>
<name>A0A451D4S6_9GAMM</name>
<keyword evidence="2" id="KW-1003">Cell membrane</keyword>
<dbReference type="PANTHER" id="PTHR32322:SF14">
    <property type="entry name" value="PROTEIN PAGO"/>
    <property type="match status" value="1"/>
</dbReference>
<feature type="transmembrane region" description="Helical" evidence="6">
    <location>
        <begin position="185"/>
        <end position="205"/>
    </location>
</feature>
<feature type="domain" description="EamA" evidence="7">
    <location>
        <begin position="157"/>
        <end position="290"/>
    </location>
</feature>
<feature type="transmembrane region" description="Helical" evidence="6">
    <location>
        <begin position="151"/>
        <end position="173"/>
    </location>
</feature>
<dbReference type="InterPro" id="IPR050638">
    <property type="entry name" value="AA-Vitamin_Transporters"/>
</dbReference>
<gene>
    <name evidence="8" type="ORF">ERCISPPS3390_541</name>
</gene>
<evidence type="ECO:0000256" key="5">
    <source>
        <dbReference type="ARBA" id="ARBA00023136"/>
    </source>
</evidence>
<feature type="transmembrane region" description="Helical" evidence="6">
    <location>
        <begin position="249"/>
        <end position="266"/>
    </location>
</feature>
<dbReference type="InterPro" id="IPR037185">
    <property type="entry name" value="EmrE-like"/>
</dbReference>
<dbReference type="Pfam" id="PF00892">
    <property type="entry name" value="EamA"/>
    <property type="match status" value="2"/>
</dbReference>
<feature type="transmembrane region" description="Helical" evidence="6">
    <location>
        <begin position="129"/>
        <end position="145"/>
    </location>
</feature>
<dbReference type="SUPFAM" id="SSF103481">
    <property type="entry name" value="Multidrug resistance efflux transporter EmrE"/>
    <property type="match status" value="1"/>
</dbReference>
<dbReference type="Proteomes" id="UP000294338">
    <property type="component" value="Chromosome 1"/>
</dbReference>
<evidence type="ECO:0000259" key="7">
    <source>
        <dbReference type="Pfam" id="PF00892"/>
    </source>
</evidence>
<reference evidence="8 9" key="1">
    <citation type="submission" date="2019-02" db="EMBL/GenBank/DDBJ databases">
        <authorList>
            <person name="Manzano-Marin A."/>
            <person name="Manzano-Marin A."/>
        </authorList>
    </citation>
    <scope>NUCLEOTIDE SEQUENCE [LARGE SCALE GENOMIC DNA]</scope>
    <source>
        <strain evidence="8 9">ErCisplendens/pseudotsugae</strain>
    </source>
</reference>
<evidence type="ECO:0000256" key="4">
    <source>
        <dbReference type="ARBA" id="ARBA00022989"/>
    </source>
</evidence>
<sequence>MKRKIYHNLLIIGLFITVCLTWGTTWIAMKITVSTVPPILATGLRFLCAAPLLLLLAYYKKAPLLFPSGQFGFQLCVTLFYFAIPFTLMLYGERYTSSSLASIIFATMPAAVLTLSLIILRERATVRQILGLAISIVTLSIILWYEGHSSIKNQLCGIVALLIAVLMHAIMYVQCKKRCVGISVLSYNALPSLGAGVLLTALGLNESPNFHTFTLQSLLSISYLGIVAGVGGVLAYFSLQKITQPFKASLVFMIFPIISVILDNIINGSSISYQSIILLIPFLLGMILILLHRHPERPNAL</sequence>
<dbReference type="GO" id="GO:0016020">
    <property type="term" value="C:membrane"/>
    <property type="evidence" value="ECO:0007669"/>
    <property type="project" value="UniProtKB-SubCell"/>
</dbReference>
<dbReference type="AlphaFoldDB" id="A0A451D4S6"/>
<protein>
    <submittedName>
        <fullName evidence="8">EamA-like transporter family protein</fullName>
    </submittedName>
</protein>
<dbReference type="RefSeq" id="WP_197095277.1">
    <property type="nucleotide sequence ID" value="NZ_LR217705.1"/>
</dbReference>
<keyword evidence="4 6" id="KW-1133">Transmembrane helix</keyword>
<evidence type="ECO:0000256" key="1">
    <source>
        <dbReference type="ARBA" id="ARBA00004651"/>
    </source>
</evidence>
<feature type="transmembrane region" description="Helical" evidence="6">
    <location>
        <begin position="35"/>
        <end position="59"/>
    </location>
</feature>
<organism evidence="8 9">
    <name type="scientific">Candidatus Erwinia haradaeae</name>
    <dbReference type="NCBI Taxonomy" id="1922217"/>
    <lineage>
        <taxon>Bacteria</taxon>
        <taxon>Pseudomonadati</taxon>
        <taxon>Pseudomonadota</taxon>
        <taxon>Gammaproteobacteria</taxon>
        <taxon>Enterobacterales</taxon>
        <taxon>Erwiniaceae</taxon>
        <taxon>Erwinia</taxon>
    </lineage>
</organism>
<evidence type="ECO:0000313" key="9">
    <source>
        <dbReference type="Proteomes" id="UP000294338"/>
    </source>
</evidence>
<feature type="transmembrane region" description="Helical" evidence="6">
    <location>
        <begin position="9"/>
        <end position="29"/>
    </location>
</feature>
<keyword evidence="3 6" id="KW-0812">Transmembrane</keyword>
<comment type="subcellular location">
    <subcellularLocation>
        <location evidence="1">Cell membrane</location>
        <topology evidence="1">Multi-pass membrane protein</topology>
    </subcellularLocation>
</comment>
<dbReference type="EMBL" id="LR217705">
    <property type="protein sequence ID" value="VFP80661.1"/>
    <property type="molecule type" value="Genomic_DNA"/>
</dbReference>
<evidence type="ECO:0000256" key="2">
    <source>
        <dbReference type="ARBA" id="ARBA00022475"/>
    </source>
</evidence>
<feature type="transmembrane region" description="Helical" evidence="6">
    <location>
        <begin position="272"/>
        <end position="291"/>
    </location>
</feature>
<feature type="transmembrane region" description="Helical" evidence="6">
    <location>
        <begin position="71"/>
        <end position="92"/>
    </location>
</feature>
<feature type="domain" description="EamA" evidence="7">
    <location>
        <begin position="11"/>
        <end position="143"/>
    </location>
</feature>
<evidence type="ECO:0000256" key="6">
    <source>
        <dbReference type="SAM" id="Phobius"/>
    </source>
</evidence>
<keyword evidence="5 6" id="KW-0472">Membrane</keyword>
<feature type="transmembrane region" description="Helical" evidence="6">
    <location>
        <begin position="217"/>
        <end position="237"/>
    </location>
</feature>